<evidence type="ECO:0000256" key="5">
    <source>
        <dbReference type="ARBA" id="ARBA00022692"/>
    </source>
</evidence>
<feature type="transmembrane region" description="Helical" evidence="12">
    <location>
        <begin position="400"/>
        <end position="424"/>
    </location>
</feature>
<dbReference type="CDD" id="cd11493">
    <property type="entry name" value="SLC5sbd_NIS-like_u1"/>
    <property type="match status" value="1"/>
</dbReference>
<feature type="transmembrane region" description="Helical" evidence="12">
    <location>
        <begin position="6"/>
        <end position="23"/>
    </location>
</feature>
<evidence type="ECO:0000256" key="8">
    <source>
        <dbReference type="ARBA" id="ARBA00023065"/>
    </source>
</evidence>
<keyword evidence="6 12" id="KW-1133">Transmembrane helix</keyword>
<dbReference type="GO" id="GO:0006814">
    <property type="term" value="P:sodium ion transport"/>
    <property type="evidence" value="ECO:0007669"/>
    <property type="project" value="UniProtKB-KW"/>
</dbReference>
<keyword evidence="7" id="KW-0915">Sodium</keyword>
<dbReference type="InterPro" id="IPR001734">
    <property type="entry name" value="Na/solute_symporter"/>
</dbReference>
<feature type="transmembrane region" description="Helical" evidence="12">
    <location>
        <begin position="271"/>
        <end position="297"/>
    </location>
</feature>
<comment type="subcellular location">
    <subcellularLocation>
        <location evidence="1">Cell membrane</location>
        <topology evidence="1">Multi-pass membrane protein</topology>
    </subcellularLocation>
</comment>
<organism evidence="13 14">
    <name type="scientific">Kutzneria kofuensis</name>
    <dbReference type="NCBI Taxonomy" id="103725"/>
    <lineage>
        <taxon>Bacteria</taxon>
        <taxon>Bacillati</taxon>
        <taxon>Actinomycetota</taxon>
        <taxon>Actinomycetes</taxon>
        <taxon>Pseudonocardiales</taxon>
        <taxon>Pseudonocardiaceae</taxon>
        <taxon>Kutzneria</taxon>
    </lineage>
</organism>
<keyword evidence="9 12" id="KW-0472">Membrane</keyword>
<dbReference type="NCBIfam" id="TIGR00813">
    <property type="entry name" value="sss"/>
    <property type="match status" value="1"/>
</dbReference>
<feature type="transmembrane region" description="Helical" evidence="12">
    <location>
        <begin position="375"/>
        <end position="394"/>
    </location>
</feature>
<evidence type="ECO:0000256" key="12">
    <source>
        <dbReference type="SAM" id="Phobius"/>
    </source>
</evidence>
<dbReference type="Pfam" id="PF00474">
    <property type="entry name" value="SSF"/>
    <property type="match status" value="1"/>
</dbReference>
<evidence type="ECO:0000256" key="7">
    <source>
        <dbReference type="ARBA" id="ARBA00023053"/>
    </source>
</evidence>
<dbReference type="PROSITE" id="PS50283">
    <property type="entry name" value="NA_SOLUT_SYMP_3"/>
    <property type="match status" value="1"/>
</dbReference>
<feature type="transmembrane region" description="Helical" evidence="12">
    <location>
        <begin position="229"/>
        <end position="250"/>
    </location>
</feature>
<keyword evidence="10" id="KW-0739">Sodium transport</keyword>
<feature type="transmembrane region" description="Helical" evidence="12">
    <location>
        <begin position="154"/>
        <end position="172"/>
    </location>
</feature>
<dbReference type="RefSeq" id="WP_184865872.1">
    <property type="nucleotide sequence ID" value="NZ_BAAAWY010000011.1"/>
</dbReference>
<evidence type="ECO:0000256" key="9">
    <source>
        <dbReference type="ARBA" id="ARBA00023136"/>
    </source>
</evidence>
<dbReference type="GO" id="GO:0005886">
    <property type="term" value="C:plasma membrane"/>
    <property type="evidence" value="ECO:0007669"/>
    <property type="project" value="UniProtKB-SubCell"/>
</dbReference>
<proteinExistence type="inferred from homology"/>
<feature type="transmembrane region" description="Helical" evidence="12">
    <location>
        <begin position="462"/>
        <end position="483"/>
    </location>
</feature>
<evidence type="ECO:0000256" key="2">
    <source>
        <dbReference type="ARBA" id="ARBA00006434"/>
    </source>
</evidence>
<keyword evidence="4" id="KW-1003">Cell membrane</keyword>
<dbReference type="InterPro" id="IPR038377">
    <property type="entry name" value="Na/Glc_symporter_sf"/>
</dbReference>
<keyword evidence="3" id="KW-0813">Transport</keyword>
<protein>
    <submittedName>
        <fullName evidence="13">SSS family transporter</fullName>
    </submittedName>
</protein>
<feature type="transmembrane region" description="Helical" evidence="12">
    <location>
        <begin position="179"/>
        <end position="201"/>
    </location>
</feature>
<comment type="similarity">
    <text evidence="2 11">Belongs to the sodium:solute symporter (SSF) (TC 2.A.21) family.</text>
</comment>
<evidence type="ECO:0000256" key="4">
    <source>
        <dbReference type="ARBA" id="ARBA00022475"/>
    </source>
</evidence>
<dbReference type="PANTHER" id="PTHR42985">
    <property type="entry name" value="SODIUM-COUPLED MONOCARBOXYLATE TRANSPORTER"/>
    <property type="match status" value="1"/>
</dbReference>
<evidence type="ECO:0000256" key="1">
    <source>
        <dbReference type="ARBA" id="ARBA00004651"/>
    </source>
</evidence>
<sequence>MHPADLVIIVLYLLAMPVIGLLLRGKQRTGADYFVGGRNLPWWAVCLSVVATETSTLTVISTPGLVWGTGFTYLQLALGYIIGRILVSLILLPRYFKGNLVTAYAFLGERFGNAAQGVASLAFVVTRLLAEGVRLFAGAIPIQAILASYGIHTAYWHIVLGLTVLTVIYTYVGGVRSVVWVDVVQLALYLGGALVAVGVLASRLPGNWLSIAAAGNRLQFFDFTSNPLFSQYAFVTAIVGGAVFAMASHGTDQLIVQRLLATRSLRDGQKALIGSGIIVFIQFGLFLLVGAGLWVLYRGATPASLGLTNTDGFFSKFIVEDLPVGVAGLLIAGILASTMGALASALNALSTSTVSDLYLRFRKQPLPDDSALRHGRVWTLVWAAVFVVFGSMFSSTKGPVIELGLGITGYTYGALLGSFALGLLVKRASQADAVVAFLVTVAAMAVIVSLKFSVSGKSVGLAFPWYTLTGMIITLIVGGLLSLRHRAPVLAETVG</sequence>
<keyword evidence="8" id="KW-0406">Ion transport</keyword>
<evidence type="ECO:0000256" key="10">
    <source>
        <dbReference type="ARBA" id="ARBA00023201"/>
    </source>
</evidence>
<evidence type="ECO:0000256" key="6">
    <source>
        <dbReference type="ARBA" id="ARBA00022989"/>
    </source>
</evidence>
<name>A0A7W9NJF6_9PSEU</name>
<dbReference type="AlphaFoldDB" id="A0A7W9NJF6"/>
<keyword evidence="14" id="KW-1185">Reference proteome</keyword>
<accession>A0A7W9NJF6</accession>
<dbReference type="InterPro" id="IPR051163">
    <property type="entry name" value="Sodium:Solute_Symporter_SSF"/>
</dbReference>
<evidence type="ECO:0000256" key="3">
    <source>
        <dbReference type="ARBA" id="ARBA00022448"/>
    </source>
</evidence>
<dbReference type="GO" id="GO:0015293">
    <property type="term" value="F:symporter activity"/>
    <property type="evidence" value="ECO:0007669"/>
    <property type="project" value="TreeGrafter"/>
</dbReference>
<feature type="transmembrane region" description="Helical" evidence="12">
    <location>
        <begin position="431"/>
        <end position="450"/>
    </location>
</feature>
<evidence type="ECO:0000256" key="11">
    <source>
        <dbReference type="RuleBase" id="RU362091"/>
    </source>
</evidence>
<gene>
    <name evidence="13" type="ORF">BJ998_005294</name>
</gene>
<feature type="transmembrane region" description="Helical" evidence="12">
    <location>
        <begin position="43"/>
        <end position="67"/>
    </location>
</feature>
<evidence type="ECO:0000313" key="14">
    <source>
        <dbReference type="Proteomes" id="UP000585638"/>
    </source>
</evidence>
<dbReference type="PANTHER" id="PTHR42985:SF47">
    <property type="entry name" value="INTEGRAL MEMBRANE TRANSPORT PROTEIN"/>
    <property type="match status" value="1"/>
</dbReference>
<evidence type="ECO:0000313" key="13">
    <source>
        <dbReference type="EMBL" id="MBB5894098.1"/>
    </source>
</evidence>
<dbReference type="EMBL" id="JACHIR010000001">
    <property type="protein sequence ID" value="MBB5894098.1"/>
    <property type="molecule type" value="Genomic_DNA"/>
</dbReference>
<dbReference type="Gene3D" id="1.20.1730.10">
    <property type="entry name" value="Sodium/glucose cotransporter"/>
    <property type="match status" value="1"/>
</dbReference>
<reference evidence="13 14" key="1">
    <citation type="submission" date="2020-08" db="EMBL/GenBank/DDBJ databases">
        <title>Sequencing the genomes of 1000 actinobacteria strains.</title>
        <authorList>
            <person name="Klenk H.-P."/>
        </authorList>
    </citation>
    <scope>NUCLEOTIDE SEQUENCE [LARGE SCALE GENOMIC DNA]</scope>
    <source>
        <strain evidence="13 14">DSM 43851</strain>
    </source>
</reference>
<dbReference type="Proteomes" id="UP000585638">
    <property type="component" value="Unassembled WGS sequence"/>
</dbReference>
<feature type="transmembrane region" description="Helical" evidence="12">
    <location>
        <begin position="326"/>
        <end position="354"/>
    </location>
</feature>
<feature type="transmembrane region" description="Helical" evidence="12">
    <location>
        <begin position="73"/>
        <end position="96"/>
    </location>
</feature>
<keyword evidence="5 12" id="KW-0812">Transmembrane</keyword>
<comment type="caution">
    <text evidence="13">The sequence shown here is derived from an EMBL/GenBank/DDBJ whole genome shotgun (WGS) entry which is preliminary data.</text>
</comment>